<evidence type="ECO:0000256" key="1">
    <source>
        <dbReference type="ARBA" id="ARBA00004123"/>
    </source>
</evidence>
<evidence type="ECO:0000256" key="4">
    <source>
        <dbReference type="ARBA" id="ARBA00022776"/>
    </source>
</evidence>
<dbReference type="PANTHER" id="PTHR11842">
    <property type="entry name" value="MITOTIC SPINDLE ASSEMBLY CHECKPOINT PROTEIN MAD2"/>
    <property type="match status" value="1"/>
</dbReference>
<dbReference type="GO" id="GO:0000776">
    <property type="term" value="C:kinetochore"/>
    <property type="evidence" value="ECO:0007669"/>
    <property type="project" value="TreeGrafter"/>
</dbReference>
<evidence type="ECO:0000259" key="9">
    <source>
        <dbReference type="PROSITE" id="PS50815"/>
    </source>
</evidence>
<dbReference type="PROSITE" id="PS50815">
    <property type="entry name" value="HORMA"/>
    <property type="match status" value="1"/>
</dbReference>
<evidence type="ECO:0000256" key="2">
    <source>
        <dbReference type="ARBA" id="ARBA00010348"/>
    </source>
</evidence>
<dbReference type="SUPFAM" id="SSF56019">
    <property type="entry name" value="The spindle assembly checkpoint protein mad2"/>
    <property type="match status" value="1"/>
</dbReference>
<evidence type="ECO:0000313" key="10">
    <source>
        <dbReference type="EMBL" id="LAB67662.1"/>
    </source>
</evidence>
<dbReference type="FunFam" id="3.30.900.10:FF:000002">
    <property type="entry name" value="Mitotic spindle assembly checkpoint protein MAD2A"/>
    <property type="match status" value="1"/>
</dbReference>
<reference evidence="10" key="1">
    <citation type="journal article" date="2018" name="Biosci. Biotechnol. Biochem.">
        <title>Polysaccharide hydrolase of the hadal zone amphipods Hirondellea gigas.</title>
        <authorList>
            <person name="Kobayashi H."/>
            <person name="Nagahama T."/>
            <person name="Arai W."/>
            <person name="Sasagawa Y."/>
            <person name="Umeda M."/>
            <person name="Hayashi T."/>
            <person name="Nikaido I."/>
            <person name="Watanabe H."/>
            <person name="Oguri K."/>
            <person name="Kitazato H."/>
            <person name="Fujioka K."/>
            <person name="Kido Y."/>
            <person name="Takami H."/>
        </authorList>
    </citation>
    <scope>NUCLEOTIDE SEQUENCE</scope>
    <source>
        <tissue evidence="10">Whole body</tissue>
    </source>
</reference>
<dbReference type="GO" id="GO:0051301">
    <property type="term" value="P:cell division"/>
    <property type="evidence" value="ECO:0007669"/>
    <property type="project" value="UniProtKB-KW"/>
</dbReference>
<keyword evidence="6" id="KW-0131">Cell cycle</keyword>
<sequence length="211" mass="24139">MMATDTATKSIITLKGSSKLVSEFFYYGINSILYQRGIYPAENFVYKRQYGLTLLVTEDEGVNTYLKNVLAQIKDWLQKGQIQRLVLVVNSVCTKEVLERWDFNIESQLSESDNKKAQEDKDATVGEKDLKIIQNEMRDVIRQITASVTFLPLLDQQCAFDLLVYTKKDCVIPEAWDDTAPCFINNCQEVRLKSISTSVHKVQTSVAYKIE</sequence>
<evidence type="ECO:0000256" key="5">
    <source>
        <dbReference type="ARBA" id="ARBA00023242"/>
    </source>
</evidence>
<keyword evidence="3" id="KW-0132">Cell division</keyword>
<accession>A0A2P2I0X2</accession>
<dbReference type="GO" id="GO:0007094">
    <property type="term" value="P:mitotic spindle assembly checkpoint signaling"/>
    <property type="evidence" value="ECO:0007669"/>
    <property type="project" value="TreeGrafter"/>
</dbReference>
<dbReference type="InterPro" id="IPR045091">
    <property type="entry name" value="Mad2-like"/>
</dbReference>
<dbReference type="PANTHER" id="PTHR11842:SF11">
    <property type="entry name" value="MITOTIC SPINDLE ASSEMBLY CHECKPOINT PROTEIN MAD2A"/>
    <property type="match status" value="1"/>
</dbReference>
<dbReference type="Pfam" id="PF02301">
    <property type="entry name" value="HORMA"/>
    <property type="match status" value="1"/>
</dbReference>
<keyword evidence="5" id="KW-0539">Nucleus</keyword>
<evidence type="ECO:0000256" key="6">
    <source>
        <dbReference type="ARBA" id="ARBA00023306"/>
    </source>
</evidence>
<dbReference type="EMBL" id="IACF01001989">
    <property type="protein sequence ID" value="LAB67662.1"/>
    <property type="molecule type" value="mRNA"/>
</dbReference>
<dbReference type="InterPro" id="IPR036570">
    <property type="entry name" value="HORMA_dom_sf"/>
</dbReference>
<evidence type="ECO:0000256" key="3">
    <source>
        <dbReference type="ARBA" id="ARBA00022618"/>
    </source>
</evidence>
<dbReference type="GO" id="GO:1990728">
    <property type="term" value="C:mitotic spindle assembly checkpoint MAD1-MAD2 complex"/>
    <property type="evidence" value="ECO:0007669"/>
    <property type="project" value="UniProtKB-ARBA"/>
</dbReference>
<dbReference type="AlphaFoldDB" id="A0A2P2I0X2"/>
<protein>
    <recommendedName>
        <fullName evidence="7">Mitotic spindle assembly checkpoint protein MAD2A</fullName>
    </recommendedName>
    <alternativeName>
        <fullName evidence="8">Mitotic arrest deficient 2-like protein 1</fullName>
    </alternativeName>
</protein>
<organism evidence="10">
    <name type="scientific">Hirondellea gigas</name>
    <dbReference type="NCBI Taxonomy" id="1518452"/>
    <lineage>
        <taxon>Eukaryota</taxon>
        <taxon>Metazoa</taxon>
        <taxon>Ecdysozoa</taxon>
        <taxon>Arthropoda</taxon>
        <taxon>Crustacea</taxon>
        <taxon>Multicrustacea</taxon>
        <taxon>Malacostraca</taxon>
        <taxon>Eumalacostraca</taxon>
        <taxon>Peracarida</taxon>
        <taxon>Amphipoda</taxon>
        <taxon>Amphilochidea</taxon>
        <taxon>Lysianassida</taxon>
        <taxon>Lysianassidira</taxon>
        <taxon>Lysianassoidea</taxon>
        <taxon>Lysianassidae</taxon>
        <taxon>Hirondellea</taxon>
    </lineage>
</organism>
<dbReference type="GO" id="GO:0005654">
    <property type="term" value="C:nucleoplasm"/>
    <property type="evidence" value="ECO:0007669"/>
    <property type="project" value="TreeGrafter"/>
</dbReference>
<dbReference type="Gene3D" id="3.30.900.10">
    <property type="entry name" value="HORMA domain"/>
    <property type="match status" value="1"/>
</dbReference>
<dbReference type="InterPro" id="IPR003511">
    <property type="entry name" value="HORMA_dom"/>
</dbReference>
<keyword evidence="4" id="KW-0498">Mitosis</keyword>
<name>A0A2P2I0X2_9CRUS</name>
<feature type="domain" description="HORMA" evidence="9">
    <location>
        <begin position="15"/>
        <end position="206"/>
    </location>
</feature>
<evidence type="ECO:0000256" key="7">
    <source>
        <dbReference type="ARBA" id="ARBA00068928"/>
    </source>
</evidence>
<evidence type="ECO:0000256" key="8">
    <source>
        <dbReference type="ARBA" id="ARBA00076594"/>
    </source>
</evidence>
<proteinExistence type="evidence at transcript level"/>
<comment type="subcellular location">
    <subcellularLocation>
        <location evidence="1">Nucleus</location>
    </subcellularLocation>
</comment>
<comment type="similarity">
    <text evidence="2">Belongs to the MAD2 family.</text>
</comment>